<dbReference type="PANTHER" id="PTHR43143:SF1">
    <property type="entry name" value="SERINE_THREONINE-PROTEIN PHOSPHATASE CPPED1"/>
    <property type="match status" value="1"/>
</dbReference>
<name>A0A382HHG3_9ZZZZ</name>
<feature type="non-terminal residue" evidence="2">
    <location>
        <position position="1"/>
    </location>
</feature>
<dbReference type="SUPFAM" id="SSF56300">
    <property type="entry name" value="Metallo-dependent phosphatases"/>
    <property type="match status" value="1"/>
</dbReference>
<dbReference type="Gene3D" id="3.60.21.10">
    <property type="match status" value="1"/>
</dbReference>
<feature type="domain" description="Calcineurin-like phosphoesterase" evidence="1">
    <location>
        <begin position="45"/>
        <end position="231"/>
    </location>
</feature>
<accession>A0A382HHG3</accession>
<dbReference type="Pfam" id="PF00149">
    <property type="entry name" value="Metallophos"/>
    <property type="match status" value="1"/>
</dbReference>
<dbReference type="InterPro" id="IPR051918">
    <property type="entry name" value="STPP_CPPED1"/>
</dbReference>
<dbReference type="AlphaFoldDB" id="A0A382HHG3"/>
<organism evidence="2">
    <name type="scientific">marine metagenome</name>
    <dbReference type="NCBI Taxonomy" id="408172"/>
    <lineage>
        <taxon>unclassified sequences</taxon>
        <taxon>metagenomes</taxon>
        <taxon>ecological metagenomes</taxon>
    </lineage>
</organism>
<proteinExistence type="predicted"/>
<dbReference type="InterPro" id="IPR004843">
    <property type="entry name" value="Calcineurin-like_PHP"/>
</dbReference>
<dbReference type="GO" id="GO:0016787">
    <property type="term" value="F:hydrolase activity"/>
    <property type="evidence" value="ECO:0007669"/>
    <property type="project" value="InterPro"/>
</dbReference>
<dbReference type="InterPro" id="IPR029052">
    <property type="entry name" value="Metallo-depent_PP-like"/>
</dbReference>
<dbReference type="EMBL" id="UINC01061119">
    <property type="protein sequence ID" value="SVB86347.1"/>
    <property type="molecule type" value="Genomic_DNA"/>
</dbReference>
<protein>
    <recommendedName>
        <fullName evidence="1">Calcineurin-like phosphoesterase domain-containing protein</fullName>
    </recommendedName>
</protein>
<gene>
    <name evidence="2" type="ORF">METZ01_LOCUS239201</name>
</gene>
<reference evidence="2" key="1">
    <citation type="submission" date="2018-05" db="EMBL/GenBank/DDBJ databases">
        <authorList>
            <person name="Lanie J.A."/>
            <person name="Ng W.-L."/>
            <person name="Kazmierczak K.M."/>
            <person name="Andrzejewski T.M."/>
            <person name="Davidsen T.M."/>
            <person name="Wayne K.J."/>
            <person name="Tettelin H."/>
            <person name="Glass J.I."/>
            <person name="Rusch D."/>
            <person name="Podicherti R."/>
            <person name="Tsui H.-C.T."/>
            <person name="Winkler M.E."/>
        </authorList>
    </citation>
    <scope>NUCLEOTIDE SEQUENCE</scope>
</reference>
<sequence>YSYEVVATRVVNLKAYWPDKGLDIRSGPHRFTTFDRMSPAVSFSVVTDTHEDTKRIQRLNQAIDWETTDFLVHTGDAFHWIDSEEHLFRSWLRPTGAGLAHSKSLIFARGNHELRGPFARQLLDYVPTPEGRFYYARDAGPVHLIVLDTGEDKPDDTNVYAELNRTAPYRTEELDWFRQHVNTTARVSTAPFRVIVMHQPEWGWLTNGPDAWVGTADAAGVDLVIAGHRHRFSYTAPGPDVEHSYHLLVVGQDQVARVDATVTDLTVAVTGTDGSLVHTVTIPRR</sequence>
<dbReference type="PANTHER" id="PTHR43143">
    <property type="entry name" value="METALLOPHOSPHOESTERASE, CALCINEURIN SUPERFAMILY"/>
    <property type="match status" value="1"/>
</dbReference>
<evidence type="ECO:0000259" key="1">
    <source>
        <dbReference type="Pfam" id="PF00149"/>
    </source>
</evidence>
<evidence type="ECO:0000313" key="2">
    <source>
        <dbReference type="EMBL" id="SVB86347.1"/>
    </source>
</evidence>